<name>A0A2H1V824_SPOFR</name>
<organism evidence="1">
    <name type="scientific">Spodoptera frugiperda</name>
    <name type="common">Fall armyworm</name>
    <dbReference type="NCBI Taxonomy" id="7108"/>
    <lineage>
        <taxon>Eukaryota</taxon>
        <taxon>Metazoa</taxon>
        <taxon>Ecdysozoa</taxon>
        <taxon>Arthropoda</taxon>
        <taxon>Hexapoda</taxon>
        <taxon>Insecta</taxon>
        <taxon>Pterygota</taxon>
        <taxon>Neoptera</taxon>
        <taxon>Endopterygota</taxon>
        <taxon>Lepidoptera</taxon>
        <taxon>Glossata</taxon>
        <taxon>Ditrysia</taxon>
        <taxon>Noctuoidea</taxon>
        <taxon>Noctuidae</taxon>
        <taxon>Amphipyrinae</taxon>
        <taxon>Spodoptera</taxon>
    </lineage>
</organism>
<proteinExistence type="predicted"/>
<sequence>MTFSALGAARGSVRNLLTKNHPFTPAFRAGALVNPLGRLQLWRITSKTVIVLAASVKYGFKLSIMKPLKRENHAMTSPALGESRGSFRLLLIINHTVPTATFRVGAPVNTLGSPQLRSLPTNSFDTDAMSKY</sequence>
<dbReference type="EMBL" id="ODYU01001167">
    <property type="protein sequence ID" value="SOQ37000.1"/>
    <property type="molecule type" value="Genomic_DNA"/>
</dbReference>
<gene>
    <name evidence="1" type="ORF">SFRICE_013216</name>
</gene>
<evidence type="ECO:0000313" key="1">
    <source>
        <dbReference type="EMBL" id="SOQ37000.1"/>
    </source>
</evidence>
<accession>A0A2H1V824</accession>
<reference evidence="1" key="1">
    <citation type="submission" date="2016-07" db="EMBL/GenBank/DDBJ databases">
        <authorList>
            <person name="Bretaudeau A."/>
        </authorList>
    </citation>
    <scope>NUCLEOTIDE SEQUENCE</scope>
    <source>
        <strain evidence="1">Rice</strain>
        <tissue evidence="1">Whole body</tissue>
    </source>
</reference>
<protein>
    <submittedName>
        <fullName evidence="1">SFRICE_013216</fullName>
    </submittedName>
</protein>
<dbReference type="AlphaFoldDB" id="A0A2H1V824"/>